<dbReference type="RefSeq" id="XP_018700521.1">
    <property type="nucleotide sequence ID" value="XM_018852334.1"/>
</dbReference>
<comment type="caution">
    <text evidence="2">The sequence shown here is derived from an EMBL/GenBank/DDBJ whole genome shotgun (WGS) entry which is preliminary data.</text>
</comment>
<proteinExistence type="predicted"/>
<gene>
    <name evidence="2" type="ORF">ISF_08731</name>
</gene>
<dbReference type="InterPro" id="IPR016181">
    <property type="entry name" value="Acyl_CoA_acyltransferase"/>
</dbReference>
<evidence type="ECO:0000313" key="2">
    <source>
        <dbReference type="EMBL" id="OAA53570.1"/>
    </source>
</evidence>
<feature type="domain" description="N-acetyltransferase" evidence="1">
    <location>
        <begin position="140"/>
        <end position="273"/>
    </location>
</feature>
<dbReference type="SUPFAM" id="SSF55729">
    <property type="entry name" value="Acyl-CoA N-acyltransferases (Nat)"/>
    <property type="match status" value="1"/>
</dbReference>
<accession>A0A162MB05</accession>
<evidence type="ECO:0000259" key="1">
    <source>
        <dbReference type="PROSITE" id="PS51186"/>
    </source>
</evidence>
<dbReference type="PROSITE" id="PS51186">
    <property type="entry name" value="GNAT"/>
    <property type="match status" value="1"/>
</dbReference>
<dbReference type="GO" id="GO:0016747">
    <property type="term" value="F:acyltransferase activity, transferring groups other than amino-acyl groups"/>
    <property type="evidence" value="ECO:0007669"/>
    <property type="project" value="InterPro"/>
</dbReference>
<dbReference type="AlphaFoldDB" id="A0A162MB05"/>
<keyword evidence="2" id="KW-0808">Transferase</keyword>
<sequence length="273" mass="28697">MANDNHVRLLTLEADAIFGLEPTPTSSSHVLRDPALHALLICSVRHAGGVVTALSPSLASRCAASPETVVARAAAALADLPRLFRLRADGAAPPAVLVHLQDALGLPSHAIAGGPTWIVPDAMRRAFSWAGGEGLPAGVRVVTSAREGDRALVAGLSRPSTWEEAGWAEAMTAPGAPTWAVAVYEEGGAVGEIVCVCHTPARNDEVAEAGIWTREDWRGRGLAARTVAAWATAHPPQTRTLFYSTARENAASQAVARTLGLEEFGYIWKLLVI</sequence>
<dbReference type="InterPro" id="IPR000182">
    <property type="entry name" value="GNAT_dom"/>
</dbReference>
<organism evidence="2 3">
    <name type="scientific">Cordyceps fumosorosea (strain ARSEF 2679)</name>
    <name type="common">Isaria fumosorosea</name>
    <dbReference type="NCBI Taxonomy" id="1081104"/>
    <lineage>
        <taxon>Eukaryota</taxon>
        <taxon>Fungi</taxon>
        <taxon>Dikarya</taxon>
        <taxon>Ascomycota</taxon>
        <taxon>Pezizomycotina</taxon>
        <taxon>Sordariomycetes</taxon>
        <taxon>Hypocreomycetidae</taxon>
        <taxon>Hypocreales</taxon>
        <taxon>Cordycipitaceae</taxon>
        <taxon>Cordyceps</taxon>
    </lineage>
</organism>
<evidence type="ECO:0000313" key="3">
    <source>
        <dbReference type="Proteomes" id="UP000076744"/>
    </source>
</evidence>
<keyword evidence="3" id="KW-1185">Reference proteome</keyword>
<dbReference type="EMBL" id="AZHB01000034">
    <property type="protein sequence ID" value="OAA53570.1"/>
    <property type="molecule type" value="Genomic_DNA"/>
</dbReference>
<dbReference type="OrthoDB" id="4870283at2759"/>
<name>A0A162MB05_CORFA</name>
<keyword evidence="2" id="KW-0012">Acyltransferase</keyword>
<dbReference type="GeneID" id="30025023"/>
<reference evidence="2 3" key="1">
    <citation type="journal article" date="2016" name="Genome Biol. Evol.">
        <title>Divergent and convergent evolution of fungal pathogenicity.</title>
        <authorList>
            <person name="Shang Y."/>
            <person name="Xiao G."/>
            <person name="Zheng P."/>
            <person name="Cen K."/>
            <person name="Zhan S."/>
            <person name="Wang C."/>
        </authorList>
    </citation>
    <scope>NUCLEOTIDE SEQUENCE [LARGE SCALE GENOMIC DNA]</scope>
    <source>
        <strain evidence="2 3">ARSEF 2679</strain>
    </source>
</reference>
<dbReference type="Pfam" id="PF13302">
    <property type="entry name" value="Acetyltransf_3"/>
    <property type="match status" value="1"/>
</dbReference>
<dbReference type="Gene3D" id="3.40.630.30">
    <property type="match status" value="1"/>
</dbReference>
<protein>
    <submittedName>
        <fullName evidence="2">Acyl-CoA N-acyltransferase</fullName>
    </submittedName>
</protein>
<dbReference type="Proteomes" id="UP000076744">
    <property type="component" value="Unassembled WGS sequence"/>
</dbReference>